<dbReference type="GO" id="GO:0003735">
    <property type="term" value="F:structural constituent of ribosome"/>
    <property type="evidence" value="ECO:0007669"/>
    <property type="project" value="InterPro"/>
</dbReference>
<keyword evidence="10" id="KW-1185">Reference proteome</keyword>
<comment type="caution">
    <text evidence="9">The sequence shown here is derived from an EMBL/GenBank/DDBJ whole genome shotgun (WGS) entry which is preliminary data.</text>
</comment>
<dbReference type="GO" id="GO:0005840">
    <property type="term" value="C:ribosome"/>
    <property type="evidence" value="ECO:0007669"/>
    <property type="project" value="UniProtKB-KW"/>
</dbReference>
<dbReference type="InterPro" id="IPR002136">
    <property type="entry name" value="Ribosomal_uL4"/>
</dbReference>
<evidence type="ECO:0000256" key="7">
    <source>
        <dbReference type="HAMAP-Rule" id="MF_01328"/>
    </source>
</evidence>
<dbReference type="Gene3D" id="3.40.1370.10">
    <property type="match status" value="1"/>
</dbReference>
<dbReference type="AlphaFoldDB" id="A0A370DKZ7"/>
<sequence>MDLNVTSAGGDAQTIQVSDDVFGAAYNEGLVHQVVTAHMAAARAGTKAQKNRAAVRGGGAKPWRQKGTGRARSGTIRSPIWRSGGVTFAASPRNFAQKVNRKMYRGAIRSILSELVRQERFVAVNEFAVSAPKTKELAGKLKEMNLKDVLVVAENPDENLYLAARNLYGVDVRDVNEIDPVSLVAYEKVLMTEGAVKKIEERLA</sequence>
<dbReference type="SUPFAM" id="SSF52166">
    <property type="entry name" value="Ribosomal protein L4"/>
    <property type="match status" value="1"/>
</dbReference>
<dbReference type="HAMAP" id="MF_01328_B">
    <property type="entry name" value="Ribosomal_uL4_B"/>
    <property type="match status" value="1"/>
</dbReference>
<comment type="subunit">
    <text evidence="7">Part of the 50S ribosomal subunit.</text>
</comment>
<gene>
    <name evidence="7" type="primary">rplD</name>
    <name evidence="9" type="ORF">DIZ78_11550</name>
</gene>
<proteinExistence type="inferred from homology"/>
<dbReference type="GO" id="GO:0006412">
    <property type="term" value="P:translation"/>
    <property type="evidence" value="ECO:0007669"/>
    <property type="project" value="UniProtKB-UniRule"/>
</dbReference>
<feature type="region of interest" description="Disordered" evidence="8">
    <location>
        <begin position="47"/>
        <end position="76"/>
    </location>
</feature>
<dbReference type="InterPro" id="IPR013005">
    <property type="entry name" value="Ribosomal_uL4-like"/>
</dbReference>
<dbReference type="GO" id="GO:1990904">
    <property type="term" value="C:ribonucleoprotein complex"/>
    <property type="evidence" value="ECO:0007669"/>
    <property type="project" value="UniProtKB-KW"/>
</dbReference>
<evidence type="ECO:0000313" key="9">
    <source>
        <dbReference type="EMBL" id="RDH85585.1"/>
    </source>
</evidence>
<keyword evidence="2 7" id="KW-0699">rRNA-binding</keyword>
<evidence type="ECO:0000256" key="6">
    <source>
        <dbReference type="ARBA" id="ARBA00035244"/>
    </source>
</evidence>
<comment type="similarity">
    <text evidence="1 7">Belongs to the universal ribosomal protein uL4 family.</text>
</comment>
<dbReference type="NCBIfam" id="TIGR03953">
    <property type="entry name" value="rplD_bact"/>
    <property type="match status" value="1"/>
</dbReference>
<dbReference type="FunFam" id="3.40.1370.10:FF:000001">
    <property type="entry name" value="50S ribosomal protein L4"/>
    <property type="match status" value="1"/>
</dbReference>
<dbReference type="EMBL" id="QFXE01000013">
    <property type="protein sequence ID" value="RDH85585.1"/>
    <property type="molecule type" value="Genomic_DNA"/>
</dbReference>
<evidence type="ECO:0000256" key="2">
    <source>
        <dbReference type="ARBA" id="ARBA00022730"/>
    </source>
</evidence>
<accession>A0A370DKZ7</accession>
<evidence type="ECO:0000313" key="10">
    <source>
        <dbReference type="Proteomes" id="UP000254771"/>
    </source>
</evidence>
<dbReference type="InterPro" id="IPR023574">
    <property type="entry name" value="Ribosomal_uL4_dom_sf"/>
</dbReference>
<comment type="function">
    <text evidence="7">Forms part of the polypeptide exit tunnel.</text>
</comment>
<evidence type="ECO:0000256" key="5">
    <source>
        <dbReference type="ARBA" id="ARBA00023274"/>
    </source>
</evidence>
<evidence type="ECO:0000256" key="4">
    <source>
        <dbReference type="ARBA" id="ARBA00022980"/>
    </source>
</evidence>
<dbReference type="GO" id="GO:0019843">
    <property type="term" value="F:rRNA binding"/>
    <property type="evidence" value="ECO:0007669"/>
    <property type="project" value="UniProtKB-UniRule"/>
</dbReference>
<evidence type="ECO:0000256" key="3">
    <source>
        <dbReference type="ARBA" id="ARBA00022884"/>
    </source>
</evidence>
<name>A0A370DKZ7_9GAMM</name>
<keyword evidence="5 7" id="KW-0687">Ribonucleoprotein</keyword>
<reference evidence="9 10" key="1">
    <citation type="journal article" date="2018" name="ISME J.">
        <title>Endosymbiont genomes yield clues of tubeworm success.</title>
        <authorList>
            <person name="Li Y."/>
            <person name="Liles M.R."/>
            <person name="Halanych K.M."/>
        </authorList>
    </citation>
    <scope>NUCLEOTIDE SEQUENCE [LARGE SCALE GENOMIC DNA]</scope>
    <source>
        <strain evidence="9">A1462</strain>
    </source>
</reference>
<evidence type="ECO:0000256" key="8">
    <source>
        <dbReference type="SAM" id="MobiDB-lite"/>
    </source>
</evidence>
<keyword evidence="3 7" id="KW-0694">RNA-binding</keyword>
<dbReference type="PANTHER" id="PTHR10746:SF6">
    <property type="entry name" value="LARGE RIBOSOMAL SUBUNIT PROTEIN UL4M"/>
    <property type="match status" value="1"/>
</dbReference>
<organism evidence="9 10">
    <name type="scientific">endosymbiont of Escarpia spicata</name>
    <dbReference type="NCBI Taxonomy" id="2200908"/>
    <lineage>
        <taxon>Bacteria</taxon>
        <taxon>Pseudomonadati</taxon>
        <taxon>Pseudomonadota</taxon>
        <taxon>Gammaproteobacteria</taxon>
        <taxon>sulfur-oxidizing symbionts</taxon>
    </lineage>
</organism>
<comment type="function">
    <text evidence="7">One of the primary rRNA binding proteins, this protein initially binds near the 5'-end of the 23S rRNA. It is important during the early stages of 50S assembly. It makes multiple contacts with different domains of the 23S rRNA in the assembled 50S subunit and ribosome.</text>
</comment>
<dbReference type="Proteomes" id="UP000254771">
    <property type="component" value="Unassembled WGS sequence"/>
</dbReference>
<evidence type="ECO:0000256" key="1">
    <source>
        <dbReference type="ARBA" id="ARBA00010528"/>
    </source>
</evidence>
<dbReference type="PANTHER" id="PTHR10746">
    <property type="entry name" value="50S RIBOSOMAL PROTEIN L4"/>
    <property type="match status" value="1"/>
</dbReference>
<keyword evidence="4 7" id="KW-0689">Ribosomal protein</keyword>
<dbReference type="Pfam" id="PF00573">
    <property type="entry name" value="Ribosomal_L4"/>
    <property type="match status" value="1"/>
</dbReference>
<protein>
    <recommendedName>
        <fullName evidence="6 7">Large ribosomal subunit protein uL4</fullName>
    </recommendedName>
</protein>